<dbReference type="Proteomes" id="UP000095766">
    <property type="component" value="Unassembled WGS sequence"/>
</dbReference>
<comment type="similarity">
    <text evidence="1">Belongs to the initiator RepB protein family.</text>
</comment>
<dbReference type="InterPro" id="IPR000525">
    <property type="entry name" value="Initiator_Rep_WH1"/>
</dbReference>
<evidence type="ECO:0000259" key="2">
    <source>
        <dbReference type="Pfam" id="PF01051"/>
    </source>
</evidence>
<proteinExistence type="inferred from homology"/>
<dbReference type="InterPro" id="IPR036390">
    <property type="entry name" value="WH_DNA-bd_sf"/>
</dbReference>
<dbReference type="Pfam" id="PF01051">
    <property type="entry name" value="Rep3_N"/>
    <property type="match status" value="1"/>
</dbReference>
<evidence type="ECO:0000313" key="3">
    <source>
        <dbReference type="EMBL" id="CUQ37435.1"/>
    </source>
</evidence>
<dbReference type="Gene3D" id="1.10.10.10">
    <property type="entry name" value="Winged helix-like DNA-binding domain superfamily/Winged helix DNA-binding domain"/>
    <property type="match status" value="1"/>
</dbReference>
<gene>
    <name evidence="3" type="ORF">ERS852510_04201</name>
</gene>
<dbReference type="GO" id="GO:0003887">
    <property type="term" value="F:DNA-directed DNA polymerase activity"/>
    <property type="evidence" value="ECO:0007669"/>
    <property type="project" value="InterPro"/>
</dbReference>
<evidence type="ECO:0000256" key="1">
    <source>
        <dbReference type="ARBA" id="ARBA00038283"/>
    </source>
</evidence>
<evidence type="ECO:0000313" key="4">
    <source>
        <dbReference type="Proteomes" id="UP000095766"/>
    </source>
</evidence>
<dbReference type="Pfam" id="PF21205">
    <property type="entry name" value="Rep3_C"/>
    <property type="match status" value="1"/>
</dbReference>
<dbReference type="EMBL" id="CZAO01000041">
    <property type="protein sequence ID" value="CUQ37435.1"/>
    <property type="molecule type" value="Genomic_DNA"/>
</dbReference>
<dbReference type="SUPFAM" id="SSF46785">
    <property type="entry name" value="Winged helix' DNA-binding domain"/>
    <property type="match status" value="1"/>
</dbReference>
<sequence length="286" mass="33819">MYQLQHGLWNVDLEMPISHAFFSDYKPVDVENTLRKLRERTFEYKDPMTEDWWACGFIEKPYVRYRKGIMAFSVDNRLWDVFMNFAKGYREFELNKALALPTGYSLRFYMLMSGQVYPLDISLDNLKERLGIPADKYKDKNGKDRIDHFEERVLKPAKAALDESCPYTFNYVKVRENPNNKRSKVTGFRFYPVYQPQFRDQELEGKELQAKVTARYQIDSHVYEYLRYSCGFTSEEINRNKETFITAQERIDDLIGKLAILNGKSRGKNNPKGWIINALKGKIKEI</sequence>
<protein>
    <submittedName>
        <fullName evidence="3">Initiator RepB protein</fullName>
    </submittedName>
</protein>
<dbReference type="GO" id="GO:0006270">
    <property type="term" value="P:DNA replication initiation"/>
    <property type="evidence" value="ECO:0007669"/>
    <property type="project" value="InterPro"/>
</dbReference>
<dbReference type="InterPro" id="IPR036388">
    <property type="entry name" value="WH-like_DNA-bd_sf"/>
</dbReference>
<organism evidence="3 4">
    <name type="scientific">Bacteroides uniformis</name>
    <dbReference type="NCBI Taxonomy" id="820"/>
    <lineage>
        <taxon>Bacteria</taxon>
        <taxon>Pseudomonadati</taxon>
        <taxon>Bacteroidota</taxon>
        <taxon>Bacteroidia</taxon>
        <taxon>Bacteroidales</taxon>
        <taxon>Bacteroidaceae</taxon>
        <taxon>Bacteroides</taxon>
    </lineage>
</organism>
<accession>A0A174VZZ9</accession>
<feature type="domain" description="Initiator Rep protein WH1" evidence="2">
    <location>
        <begin position="29"/>
        <end position="112"/>
    </location>
</feature>
<name>A0A174VZZ9_BACUN</name>
<reference evidence="3 4" key="1">
    <citation type="submission" date="2015-09" db="EMBL/GenBank/DDBJ databases">
        <authorList>
            <consortium name="Pathogen Informatics"/>
        </authorList>
    </citation>
    <scope>NUCLEOTIDE SEQUENCE [LARGE SCALE GENOMIC DNA]</scope>
    <source>
        <strain evidence="3 4">2789STDY5834898</strain>
    </source>
</reference>
<dbReference type="AlphaFoldDB" id="A0A174VZZ9"/>